<name>A0A833H547_9LEPT</name>
<dbReference type="GO" id="GO:0006355">
    <property type="term" value="P:regulation of DNA-templated transcription"/>
    <property type="evidence" value="ECO:0007669"/>
    <property type="project" value="InterPro"/>
</dbReference>
<comment type="caution">
    <text evidence="4">The sequence shown here is derived from an EMBL/GenBank/DDBJ whole genome shotgun (WGS) entry which is preliminary data.</text>
</comment>
<feature type="domain" description="EAL" evidence="2">
    <location>
        <begin position="834"/>
        <end position="1087"/>
    </location>
</feature>
<dbReference type="SUPFAM" id="SSF55785">
    <property type="entry name" value="PYP-like sensor domain (PAS domain)"/>
    <property type="match status" value="3"/>
</dbReference>
<dbReference type="InterPro" id="IPR043128">
    <property type="entry name" value="Rev_trsase/Diguanyl_cyclase"/>
</dbReference>
<reference evidence="4 5" key="1">
    <citation type="submission" date="2019-10" db="EMBL/GenBank/DDBJ databases">
        <title>Extracellular Electron Transfer in a Candidatus Methanoperedens spp. Enrichment Culture.</title>
        <authorList>
            <person name="Berger S."/>
            <person name="Rangel Shaw D."/>
            <person name="Berben T."/>
            <person name="In 'T Zandt M."/>
            <person name="Frank J."/>
            <person name="Reimann J."/>
            <person name="Jetten M.S.M."/>
            <person name="Welte C.U."/>
        </authorList>
    </citation>
    <scope>NUCLEOTIDE SEQUENCE [LARGE SCALE GENOMIC DNA]</scope>
    <source>
        <strain evidence="4">SB12</strain>
    </source>
</reference>
<dbReference type="PROSITE" id="PS50112">
    <property type="entry name" value="PAS"/>
    <property type="match status" value="2"/>
</dbReference>
<dbReference type="InterPro" id="IPR000160">
    <property type="entry name" value="GGDEF_dom"/>
</dbReference>
<dbReference type="EMBL" id="WBUI01000001">
    <property type="protein sequence ID" value="KAB2935235.1"/>
    <property type="molecule type" value="Genomic_DNA"/>
</dbReference>
<dbReference type="InterPro" id="IPR035965">
    <property type="entry name" value="PAS-like_dom_sf"/>
</dbReference>
<dbReference type="Pfam" id="PF00563">
    <property type="entry name" value="EAL"/>
    <property type="match status" value="1"/>
</dbReference>
<evidence type="ECO:0000313" key="5">
    <source>
        <dbReference type="Proteomes" id="UP000460298"/>
    </source>
</evidence>
<accession>A0A833H547</accession>
<evidence type="ECO:0000259" key="1">
    <source>
        <dbReference type="PROSITE" id="PS50112"/>
    </source>
</evidence>
<dbReference type="Pfam" id="PF00989">
    <property type="entry name" value="PAS"/>
    <property type="match status" value="1"/>
</dbReference>
<dbReference type="Proteomes" id="UP000460298">
    <property type="component" value="Unassembled WGS sequence"/>
</dbReference>
<dbReference type="SUPFAM" id="SSF55073">
    <property type="entry name" value="Nucleotide cyclase"/>
    <property type="match status" value="1"/>
</dbReference>
<dbReference type="InterPro" id="IPR000014">
    <property type="entry name" value="PAS"/>
</dbReference>
<dbReference type="InterPro" id="IPR013767">
    <property type="entry name" value="PAS_fold"/>
</dbReference>
<dbReference type="NCBIfam" id="TIGR00229">
    <property type="entry name" value="sensory_box"/>
    <property type="match status" value="2"/>
</dbReference>
<dbReference type="InterPro" id="IPR001633">
    <property type="entry name" value="EAL_dom"/>
</dbReference>
<dbReference type="Pfam" id="PF13188">
    <property type="entry name" value="PAS_8"/>
    <property type="match status" value="1"/>
</dbReference>
<protein>
    <submittedName>
        <fullName evidence="4">EAL domain-containing protein</fullName>
    </submittedName>
</protein>
<evidence type="ECO:0000259" key="2">
    <source>
        <dbReference type="PROSITE" id="PS50883"/>
    </source>
</evidence>
<sequence length="1091" mass="125341">MLDGFVQFLTDFRDSEKDLQFFLEQLPVPLMLCRGWQIVYFNPASTRAIPGVDLPSLIGRSALDFVQSKERRFIEEHLDRFRSGDYYRFNLKVRTDDVILDLSTLSRAVQLGDTNYMIIAFQDLSRLSVREKSLFQLVLDTFPLSGRELYGKMMAALTQNYDLDGAAFIEYGKDAKGEDIVLMLAGTLDGEDLQINYYELKNSMAERLRSQGILIVEKDLHIQEPENHFIQLNQFQAFIGVHLKAGEKDLGLYVVSRKPIYDTAGITFVLNICGVRLVSEYTAQQSRIRAEHQERDSRLIIEQSADPMFVLDSRGHILLANNRAVDLTQYSKSELRDFFDLIGAEHRPFFRSFFQKSYGVLNHSNVVLTRKDMTRVYCDLSGVILSDGRIQLNIRDNTEKMLTEIALKQSEEKYRSIFDNASDAIFLSDWKTGRILDCNQSFTRLVGHSRDVILQGTHFDLILEADRSRFRKIFEYLKRKRSLERHPLKFRITIANDRGHYTPIEIAFTLLNKNEHLLVVGIIRDLTASYQAIEEHRKYLQTLSMLQVVVVELDEDLRVRFINNPIPKFGATVGRNLHGIFFPEVASEDFQWYVQITLEELLETRKTKTIRFPNVSSQTGMDWYEAEFVIVRDRNSHSRIRGLIKDVTFEYIVEKQTYFMSNTDMLTSLPNRNRLEEDLFRAILRADRTGKRLAVGFMDLDRFYDVNDLLGHRLGDLAIALFAEKLRSFREIERTLYRWGGDQFVFILENIDDLTSIRRLLNDIREGVREPLTIEEQSLHVTCTVGVSLYPDDAQTIDGLFGQADRALQFGKRNGRFQFLLAQDVARNSGTADRMSIRNRLSHAINNGLIEPYLQPIFDTQTNRVVGMEALARIPDVEGLPKVGPDVFIPVAEDLGIIEELSEVIVTGAVEFQKHLASVGFDLRLSVNLSRRVLYSDRLIDSFHALLEKTGADPKQICLEITETLAMLDIKNASERLHELKKLGFKIAIDDFGTGYSTLGQLYEIPVDELKIDKLFVRRIHTHEGQRIAEAIVSMARALHLEIVAEGVEDLETVNLLRNMGVRYLQGYLFSSPLNREQFEAQLRGGFNAAV</sequence>
<dbReference type="Gene3D" id="3.20.20.450">
    <property type="entry name" value="EAL domain"/>
    <property type="match status" value="1"/>
</dbReference>
<dbReference type="Gene3D" id="3.30.450.20">
    <property type="entry name" value="PAS domain"/>
    <property type="match status" value="3"/>
</dbReference>
<dbReference type="CDD" id="cd01949">
    <property type="entry name" value="GGDEF"/>
    <property type="match status" value="1"/>
</dbReference>
<feature type="domain" description="PAS" evidence="1">
    <location>
        <begin position="410"/>
        <end position="481"/>
    </location>
</feature>
<dbReference type="Pfam" id="PF00990">
    <property type="entry name" value="GGDEF"/>
    <property type="match status" value="1"/>
</dbReference>
<organism evidence="4 5">
    <name type="scientific">Leptonema illini</name>
    <dbReference type="NCBI Taxonomy" id="183"/>
    <lineage>
        <taxon>Bacteria</taxon>
        <taxon>Pseudomonadati</taxon>
        <taxon>Spirochaetota</taxon>
        <taxon>Spirochaetia</taxon>
        <taxon>Leptospirales</taxon>
        <taxon>Leptospiraceae</taxon>
        <taxon>Leptonema</taxon>
    </lineage>
</organism>
<evidence type="ECO:0000259" key="3">
    <source>
        <dbReference type="PROSITE" id="PS50887"/>
    </source>
</evidence>
<proteinExistence type="predicted"/>
<dbReference type="InterPro" id="IPR029787">
    <property type="entry name" value="Nucleotide_cyclase"/>
</dbReference>
<dbReference type="InterPro" id="IPR052155">
    <property type="entry name" value="Biofilm_reg_signaling"/>
</dbReference>
<dbReference type="PROSITE" id="PS50883">
    <property type="entry name" value="EAL"/>
    <property type="match status" value="1"/>
</dbReference>
<dbReference type="SMART" id="SM00267">
    <property type="entry name" value="GGDEF"/>
    <property type="match status" value="1"/>
</dbReference>
<dbReference type="SMART" id="SM00091">
    <property type="entry name" value="PAS"/>
    <property type="match status" value="3"/>
</dbReference>
<dbReference type="NCBIfam" id="TIGR00254">
    <property type="entry name" value="GGDEF"/>
    <property type="match status" value="1"/>
</dbReference>
<feature type="domain" description="PAS" evidence="1">
    <location>
        <begin position="293"/>
        <end position="335"/>
    </location>
</feature>
<feature type="domain" description="GGDEF" evidence="3">
    <location>
        <begin position="691"/>
        <end position="824"/>
    </location>
</feature>
<dbReference type="InterPro" id="IPR035919">
    <property type="entry name" value="EAL_sf"/>
</dbReference>
<dbReference type="Gene3D" id="3.30.70.270">
    <property type="match status" value="1"/>
</dbReference>
<gene>
    <name evidence="4" type="ORF">F9K24_00470</name>
</gene>
<dbReference type="AlphaFoldDB" id="A0A833H547"/>
<dbReference type="CDD" id="cd00130">
    <property type="entry name" value="PAS"/>
    <property type="match status" value="2"/>
</dbReference>
<evidence type="ECO:0000313" key="4">
    <source>
        <dbReference type="EMBL" id="KAB2935235.1"/>
    </source>
</evidence>
<dbReference type="PANTHER" id="PTHR44757:SF2">
    <property type="entry name" value="BIOFILM ARCHITECTURE MAINTENANCE PROTEIN MBAA"/>
    <property type="match status" value="1"/>
</dbReference>
<dbReference type="PROSITE" id="PS50887">
    <property type="entry name" value="GGDEF"/>
    <property type="match status" value="1"/>
</dbReference>
<dbReference type="CDD" id="cd01948">
    <property type="entry name" value="EAL"/>
    <property type="match status" value="1"/>
</dbReference>
<dbReference type="SUPFAM" id="SSF141868">
    <property type="entry name" value="EAL domain-like"/>
    <property type="match status" value="1"/>
</dbReference>
<dbReference type="SMART" id="SM00052">
    <property type="entry name" value="EAL"/>
    <property type="match status" value="1"/>
</dbReference>
<dbReference type="PANTHER" id="PTHR44757">
    <property type="entry name" value="DIGUANYLATE CYCLASE DGCP"/>
    <property type="match status" value="1"/>
</dbReference>